<name>A0A853DCN1_9MICO</name>
<dbReference type="GO" id="GO:0004582">
    <property type="term" value="F:dolichyl-phosphate beta-D-mannosyltransferase activity"/>
    <property type="evidence" value="ECO:0007669"/>
    <property type="project" value="UniProtKB-EC"/>
</dbReference>
<accession>A0A853DCN1</accession>
<keyword evidence="3 5" id="KW-0808">Transferase</keyword>
<dbReference type="AlphaFoldDB" id="A0A853DCN1"/>
<keyword evidence="2 5" id="KW-0328">Glycosyltransferase</keyword>
<comment type="caution">
    <text evidence="5">The sequence shown here is derived from an EMBL/GenBank/DDBJ whole genome shotgun (WGS) entry which is preliminary data.</text>
</comment>
<proteinExistence type="inferred from homology"/>
<dbReference type="EC" id="2.4.1.83" evidence="5"/>
<dbReference type="InterPro" id="IPR029044">
    <property type="entry name" value="Nucleotide-diphossugar_trans"/>
</dbReference>
<protein>
    <submittedName>
        <fullName evidence="5">Dolichol-phosphate mannosyltransferase</fullName>
        <ecNumber evidence="5">2.4.1.83</ecNumber>
    </submittedName>
</protein>
<dbReference type="InterPro" id="IPR001173">
    <property type="entry name" value="Glyco_trans_2-like"/>
</dbReference>
<dbReference type="PANTHER" id="PTHR43398">
    <property type="entry name" value="DOLICHOL-PHOSPHATE MANNOSYLTRANSFERASE SUBUNIT 1"/>
    <property type="match status" value="1"/>
</dbReference>
<dbReference type="RefSeq" id="WP_218883604.1">
    <property type="nucleotide sequence ID" value="NZ_JACCFW010000001.1"/>
</dbReference>
<dbReference type="PANTHER" id="PTHR43398:SF1">
    <property type="entry name" value="DOLICHOL-PHOSPHATE MANNOSYLTRANSFERASE SUBUNIT 1"/>
    <property type="match status" value="1"/>
</dbReference>
<dbReference type="Pfam" id="PF00535">
    <property type="entry name" value="Glycos_transf_2"/>
    <property type="match status" value="1"/>
</dbReference>
<evidence type="ECO:0000256" key="3">
    <source>
        <dbReference type="ARBA" id="ARBA00022679"/>
    </source>
</evidence>
<dbReference type="SUPFAM" id="SSF53448">
    <property type="entry name" value="Nucleotide-diphospho-sugar transferases"/>
    <property type="match status" value="1"/>
</dbReference>
<dbReference type="CDD" id="cd06442">
    <property type="entry name" value="DPM1_like"/>
    <property type="match status" value="1"/>
</dbReference>
<dbReference type="GO" id="GO:0016020">
    <property type="term" value="C:membrane"/>
    <property type="evidence" value="ECO:0007669"/>
    <property type="project" value="GOC"/>
</dbReference>
<evidence type="ECO:0000313" key="5">
    <source>
        <dbReference type="EMBL" id="NYJ74658.1"/>
    </source>
</evidence>
<evidence type="ECO:0000313" key="6">
    <source>
        <dbReference type="Proteomes" id="UP000571817"/>
    </source>
</evidence>
<organism evidence="5 6">
    <name type="scientific">Allobranchiibius huperziae</name>
    <dbReference type="NCBI Taxonomy" id="1874116"/>
    <lineage>
        <taxon>Bacteria</taxon>
        <taxon>Bacillati</taxon>
        <taxon>Actinomycetota</taxon>
        <taxon>Actinomycetes</taxon>
        <taxon>Micrococcales</taxon>
        <taxon>Dermacoccaceae</taxon>
        <taxon>Allobranchiibius</taxon>
    </lineage>
</organism>
<sequence length="252" mass="27714">MSDSAPRRVLVLVPTYNELESLPTILARLREAVPDADILILDDASPDGTGELADELAAHDSHVQVMHRVAKEGLGAAYLAGFAWGLERGYDALVEIDADGSHPPSVLPKMLQAAARADVVIGSRWVPGGSVRNWPRQREALSRGANLYTRLLLGMQVRDATAGYRVYRADALRRLRLEDVASAGYCFQIDLTWRAAQAGMRIVEIPITFVEREVGVSKMSSDIMRESLVNITSWGLHYRAGQLARLLPGRSR</sequence>
<evidence type="ECO:0000256" key="2">
    <source>
        <dbReference type="ARBA" id="ARBA00022676"/>
    </source>
</evidence>
<evidence type="ECO:0000259" key="4">
    <source>
        <dbReference type="Pfam" id="PF00535"/>
    </source>
</evidence>
<comment type="similarity">
    <text evidence="1">Belongs to the glycosyltransferase 2 family.</text>
</comment>
<keyword evidence="6" id="KW-1185">Reference proteome</keyword>
<reference evidence="5 6" key="1">
    <citation type="submission" date="2020-07" db="EMBL/GenBank/DDBJ databases">
        <title>Sequencing the genomes of 1000 actinobacteria strains.</title>
        <authorList>
            <person name="Klenk H.-P."/>
        </authorList>
    </citation>
    <scope>NUCLEOTIDE SEQUENCE [LARGE SCALE GENOMIC DNA]</scope>
    <source>
        <strain evidence="5 6">DSM 29531</strain>
    </source>
</reference>
<dbReference type="FunFam" id="3.90.550.10:FF:000122">
    <property type="entry name" value="Dolichol-phosphate mannosyltransferase subunit 1"/>
    <property type="match status" value="1"/>
</dbReference>
<dbReference type="InterPro" id="IPR039528">
    <property type="entry name" value="DPM1-like"/>
</dbReference>
<evidence type="ECO:0000256" key="1">
    <source>
        <dbReference type="ARBA" id="ARBA00006739"/>
    </source>
</evidence>
<gene>
    <name evidence="5" type="ORF">HNR15_001621</name>
</gene>
<dbReference type="GO" id="GO:0009247">
    <property type="term" value="P:glycolipid biosynthetic process"/>
    <property type="evidence" value="ECO:0007669"/>
    <property type="project" value="TreeGrafter"/>
</dbReference>
<dbReference type="Gene3D" id="3.90.550.10">
    <property type="entry name" value="Spore Coat Polysaccharide Biosynthesis Protein SpsA, Chain A"/>
    <property type="match status" value="1"/>
</dbReference>
<dbReference type="Proteomes" id="UP000571817">
    <property type="component" value="Unassembled WGS sequence"/>
</dbReference>
<dbReference type="EMBL" id="JACCFW010000001">
    <property type="protein sequence ID" value="NYJ74658.1"/>
    <property type="molecule type" value="Genomic_DNA"/>
</dbReference>
<feature type="domain" description="Glycosyltransferase 2-like" evidence="4">
    <location>
        <begin position="11"/>
        <end position="175"/>
    </location>
</feature>